<dbReference type="Pfam" id="PF05014">
    <property type="entry name" value="Nuc_deoxyrib_tr"/>
    <property type="match status" value="1"/>
</dbReference>
<evidence type="ECO:0000313" key="1">
    <source>
        <dbReference type="EMBL" id="SEO90901.1"/>
    </source>
</evidence>
<keyword evidence="1" id="KW-0808">Transferase</keyword>
<keyword evidence="2" id="KW-1185">Reference proteome</keyword>
<dbReference type="GO" id="GO:0016740">
    <property type="term" value="F:transferase activity"/>
    <property type="evidence" value="ECO:0007669"/>
    <property type="project" value="UniProtKB-KW"/>
</dbReference>
<dbReference type="OrthoDB" id="9795789at2"/>
<sequence>MRCYFAGALFNLAEKRFNRELTDAVRARYPGVEFILPQERAAQFLHLEDWSARMFADCIAMIDASDVVVTILDGPDADSGTSLELGYAYARGMPIIGIRTDFRGSEDRGLNLMLANVCTTLLLEPLDDLGALADQVADALRALPAEG</sequence>
<protein>
    <submittedName>
        <fullName evidence="1">Nucleoside 2-deoxyribosyltransferase</fullName>
    </submittedName>
</protein>
<name>A0A1H8TJB2_9GAMM</name>
<organism evidence="1 2">
    <name type="scientific">Aquisalimonas asiatica</name>
    <dbReference type="NCBI Taxonomy" id="406100"/>
    <lineage>
        <taxon>Bacteria</taxon>
        <taxon>Pseudomonadati</taxon>
        <taxon>Pseudomonadota</taxon>
        <taxon>Gammaproteobacteria</taxon>
        <taxon>Chromatiales</taxon>
        <taxon>Ectothiorhodospiraceae</taxon>
        <taxon>Aquisalimonas</taxon>
    </lineage>
</organism>
<gene>
    <name evidence="1" type="ORF">SAMN04488052_104232</name>
</gene>
<dbReference type="InterPro" id="IPR007710">
    <property type="entry name" value="Nucleoside_deoxyribTrfase"/>
</dbReference>
<dbReference type="SUPFAM" id="SSF52309">
    <property type="entry name" value="N-(deoxy)ribosyltransferase-like"/>
    <property type="match status" value="1"/>
</dbReference>
<dbReference type="EMBL" id="FOEG01000004">
    <property type="protein sequence ID" value="SEO90901.1"/>
    <property type="molecule type" value="Genomic_DNA"/>
</dbReference>
<accession>A0A1H8TJB2</accession>
<dbReference type="Gene3D" id="3.40.50.450">
    <property type="match status" value="1"/>
</dbReference>
<dbReference type="Proteomes" id="UP000199657">
    <property type="component" value="Unassembled WGS sequence"/>
</dbReference>
<dbReference type="AlphaFoldDB" id="A0A1H8TJB2"/>
<dbReference type="RefSeq" id="WP_091643580.1">
    <property type="nucleotide sequence ID" value="NZ_FOEG01000004.1"/>
</dbReference>
<reference evidence="1 2" key="1">
    <citation type="submission" date="2016-10" db="EMBL/GenBank/DDBJ databases">
        <authorList>
            <person name="de Groot N.N."/>
        </authorList>
    </citation>
    <scope>NUCLEOTIDE SEQUENCE [LARGE SCALE GENOMIC DNA]</scope>
    <source>
        <strain evidence="1 2">CGMCC 1.6291</strain>
    </source>
</reference>
<dbReference type="STRING" id="406100.SAMN04488052_104232"/>
<evidence type="ECO:0000313" key="2">
    <source>
        <dbReference type="Proteomes" id="UP000199657"/>
    </source>
</evidence>
<proteinExistence type="predicted"/>